<evidence type="ECO:0000313" key="1">
    <source>
        <dbReference type="EMBL" id="PHT27474.1"/>
    </source>
</evidence>
<keyword evidence="2" id="KW-1185">Reference proteome</keyword>
<comment type="caution">
    <text evidence="1">The sequence shown here is derived from an EMBL/GenBank/DDBJ whole genome shotgun (WGS) entry which is preliminary data.</text>
</comment>
<gene>
    <name evidence="1" type="ORF">CQW23_32908</name>
</gene>
<name>A0A2G2V3A7_CAPBA</name>
<protein>
    <submittedName>
        <fullName evidence="1">Uncharacterized protein</fullName>
    </submittedName>
</protein>
<dbReference type="AlphaFoldDB" id="A0A2G2V3A7"/>
<dbReference type="OrthoDB" id="10297765at2759"/>
<dbReference type="EMBL" id="MLFT02000413">
    <property type="protein sequence ID" value="PHT27474.1"/>
    <property type="molecule type" value="Genomic_DNA"/>
</dbReference>
<accession>A0A2G2V3A7</accession>
<organism evidence="1 2">
    <name type="scientific">Capsicum baccatum</name>
    <name type="common">Peruvian pepper</name>
    <dbReference type="NCBI Taxonomy" id="33114"/>
    <lineage>
        <taxon>Eukaryota</taxon>
        <taxon>Viridiplantae</taxon>
        <taxon>Streptophyta</taxon>
        <taxon>Embryophyta</taxon>
        <taxon>Tracheophyta</taxon>
        <taxon>Spermatophyta</taxon>
        <taxon>Magnoliopsida</taxon>
        <taxon>eudicotyledons</taxon>
        <taxon>Gunneridae</taxon>
        <taxon>Pentapetalae</taxon>
        <taxon>asterids</taxon>
        <taxon>lamiids</taxon>
        <taxon>Solanales</taxon>
        <taxon>Solanaceae</taxon>
        <taxon>Solanoideae</taxon>
        <taxon>Capsiceae</taxon>
        <taxon>Capsicum</taxon>
    </lineage>
</organism>
<reference evidence="2" key="2">
    <citation type="journal article" date="2017" name="J. Anim. Genet.">
        <title>Multiple reference genome sequences of hot pepper reveal the massive evolution of plant disease resistance genes by retroduplication.</title>
        <authorList>
            <person name="Kim S."/>
            <person name="Park J."/>
            <person name="Yeom S.-I."/>
            <person name="Kim Y.-M."/>
            <person name="Seo E."/>
            <person name="Kim K.-T."/>
            <person name="Kim M.-S."/>
            <person name="Lee J.M."/>
            <person name="Cheong K."/>
            <person name="Shin H.-S."/>
            <person name="Kim S.-B."/>
            <person name="Han K."/>
            <person name="Lee J."/>
            <person name="Park M."/>
            <person name="Lee H.-A."/>
            <person name="Lee H.-Y."/>
            <person name="Lee Y."/>
            <person name="Oh S."/>
            <person name="Lee J.H."/>
            <person name="Choi E."/>
            <person name="Choi E."/>
            <person name="Lee S.E."/>
            <person name="Jeon J."/>
            <person name="Kim H."/>
            <person name="Choi G."/>
            <person name="Song H."/>
            <person name="Lee J."/>
            <person name="Lee S.-C."/>
            <person name="Kwon J.-K."/>
            <person name="Lee H.-Y."/>
            <person name="Koo N."/>
            <person name="Hong Y."/>
            <person name="Kim R.W."/>
            <person name="Kang W.-H."/>
            <person name="Huh J.H."/>
            <person name="Kang B.-C."/>
            <person name="Yang T.-J."/>
            <person name="Lee Y.-H."/>
            <person name="Bennetzen J.L."/>
            <person name="Choi D."/>
        </authorList>
    </citation>
    <scope>NUCLEOTIDE SEQUENCE [LARGE SCALE GENOMIC DNA]</scope>
    <source>
        <strain evidence="2">cv. PBC81</strain>
    </source>
</reference>
<proteinExistence type="predicted"/>
<evidence type="ECO:0000313" key="2">
    <source>
        <dbReference type="Proteomes" id="UP000224567"/>
    </source>
</evidence>
<dbReference type="Proteomes" id="UP000224567">
    <property type="component" value="Unassembled WGS sequence"/>
</dbReference>
<reference evidence="1 2" key="1">
    <citation type="journal article" date="2017" name="Genome Biol.">
        <title>New reference genome sequences of hot pepper reveal the massive evolution of plant disease-resistance genes by retroduplication.</title>
        <authorList>
            <person name="Kim S."/>
            <person name="Park J."/>
            <person name="Yeom S.I."/>
            <person name="Kim Y.M."/>
            <person name="Seo E."/>
            <person name="Kim K.T."/>
            <person name="Kim M.S."/>
            <person name="Lee J.M."/>
            <person name="Cheong K."/>
            <person name="Shin H.S."/>
            <person name="Kim S.B."/>
            <person name="Han K."/>
            <person name="Lee J."/>
            <person name="Park M."/>
            <person name="Lee H.A."/>
            <person name="Lee H.Y."/>
            <person name="Lee Y."/>
            <person name="Oh S."/>
            <person name="Lee J.H."/>
            <person name="Choi E."/>
            <person name="Choi E."/>
            <person name="Lee S.E."/>
            <person name="Jeon J."/>
            <person name="Kim H."/>
            <person name="Choi G."/>
            <person name="Song H."/>
            <person name="Lee J."/>
            <person name="Lee S.C."/>
            <person name="Kwon J.K."/>
            <person name="Lee H.Y."/>
            <person name="Koo N."/>
            <person name="Hong Y."/>
            <person name="Kim R.W."/>
            <person name="Kang W.H."/>
            <person name="Huh J.H."/>
            <person name="Kang B.C."/>
            <person name="Yang T.J."/>
            <person name="Lee Y.H."/>
            <person name="Bennetzen J.L."/>
            <person name="Choi D."/>
        </authorList>
    </citation>
    <scope>NUCLEOTIDE SEQUENCE [LARGE SCALE GENOMIC DNA]</scope>
    <source>
        <strain evidence="2">cv. PBC81</strain>
    </source>
</reference>
<sequence length="163" mass="18152">MKTTSGSISVHSKEALEVEFLLMSLLPDTGTSLYIDRSFPLLRRSSRRNIVFRDEANATSSPIRASSSSIQASFTCPTCILSFPSVPSVHNTSIHLPSASEASKHSSLFRYPLPAFFLILCPRLGTRNIKPISMREHNLLRFLTCDKGDFLSIEKALSIRNHL</sequence>